<keyword evidence="3" id="KW-1185">Reference proteome</keyword>
<dbReference type="AlphaFoldDB" id="A0A229UXP3"/>
<sequence length="346" mass="38898">MRGKRSAVDVRRELKGLRLRKLVCCEKGTFTLEASLVLPVILLSTILLLFLGLYVFQTSSAYQTAGLAADRAAFVWDNSRKDPVTGAFNISETDGLYWRLHNDSMSDLFRWLIPHAGAKVALPTTGISNDRGPEGKLQHAGALVSSEWDGSMMYQNNGIFKKVAVQLEKPFHSPVYARERVKQQVASDADAQVVDPVEWIRLIDFTRTVVQEIQGRIKPKDALLAMVEPQSIPEPRAVITSHDSAANYLRTLVNGKEETIQVDASTKRTVDAMDANRVAHQAFYTFNENQLRTIQMPKDEQLLRNGTQVKGVVWHFFKLSKKDQVKLTQGLRSELERKGIVVVLHE</sequence>
<feature type="transmembrane region" description="Helical" evidence="1">
    <location>
        <begin position="36"/>
        <end position="56"/>
    </location>
</feature>
<evidence type="ECO:0008006" key="4">
    <source>
        <dbReference type="Google" id="ProtNLM"/>
    </source>
</evidence>
<dbReference type="Proteomes" id="UP000215509">
    <property type="component" value="Unassembled WGS sequence"/>
</dbReference>
<proteinExistence type="predicted"/>
<evidence type="ECO:0000313" key="3">
    <source>
        <dbReference type="Proteomes" id="UP000215509"/>
    </source>
</evidence>
<accession>A0A229UXP3</accession>
<evidence type="ECO:0000313" key="2">
    <source>
        <dbReference type="EMBL" id="OXM87885.1"/>
    </source>
</evidence>
<name>A0A229UXP3_9BACL</name>
<dbReference type="OrthoDB" id="2703555at2"/>
<gene>
    <name evidence="2" type="ORF">CF651_01890</name>
</gene>
<organism evidence="2 3">
    <name type="scientific">Paenibacillus rigui</name>
    <dbReference type="NCBI Taxonomy" id="554312"/>
    <lineage>
        <taxon>Bacteria</taxon>
        <taxon>Bacillati</taxon>
        <taxon>Bacillota</taxon>
        <taxon>Bacilli</taxon>
        <taxon>Bacillales</taxon>
        <taxon>Paenibacillaceae</taxon>
        <taxon>Paenibacillus</taxon>
    </lineage>
</organism>
<evidence type="ECO:0000256" key="1">
    <source>
        <dbReference type="SAM" id="Phobius"/>
    </source>
</evidence>
<keyword evidence="1" id="KW-1133">Transmembrane helix</keyword>
<dbReference type="EMBL" id="NMQW01000002">
    <property type="protein sequence ID" value="OXM87885.1"/>
    <property type="molecule type" value="Genomic_DNA"/>
</dbReference>
<keyword evidence="1" id="KW-0472">Membrane</keyword>
<comment type="caution">
    <text evidence="2">The sequence shown here is derived from an EMBL/GenBank/DDBJ whole genome shotgun (WGS) entry which is preliminary data.</text>
</comment>
<keyword evidence="1" id="KW-0812">Transmembrane</keyword>
<reference evidence="2 3" key="1">
    <citation type="submission" date="2017-07" db="EMBL/GenBank/DDBJ databases">
        <title>Genome sequencing and assembly of Paenibacillus rigui.</title>
        <authorList>
            <person name="Mayilraj S."/>
        </authorList>
    </citation>
    <scope>NUCLEOTIDE SEQUENCE [LARGE SCALE GENOMIC DNA]</scope>
    <source>
        <strain evidence="2 3">JCM 16352</strain>
    </source>
</reference>
<protein>
    <recommendedName>
        <fullName evidence="4">Pilus assembly protein</fullName>
    </recommendedName>
</protein>